<comment type="caution">
    <text evidence="7">The sequence shown here is derived from an EMBL/GenBank/DDBJ whole genome shotgun (WGS) entry which is preliminary data.</text>
</comment>
<dbReference type="Proteomes" id="UP000783686">
    <property type="component" value="Unassembled WGS sequence"/>
</dbReference>
<dbReference type="GO" id="GO:0019843">
    <property type="term" value="F:rRNA binding"/>
    <property type="evidence" value="ECO:0007669"/>
    <property type="project" value="TreeGrafter"/>
</dbReference>
<evidence type="ECO:0000313" key="8">
    <source>
        <dbReference type="Proteomes" id="UP000614601"/>
    </source>
</evidence>
<sequence length="382" mass="42994">MRGATVICYARVLHQAVSPKVIKEVRVAIIGSPNVGKSSLTNQLIRNDVCAVSKVIDTTRQNWVTKLKEGEVQLTLVDSPGLIGIAHAKKVINTHSESKIMVDPEKAFRSANHVLVVCDATSPGQYIHHRVLHLLHRNSHIPSSLVINKTDLVRQKTKLLELANVLTCGYVGGQPTQLKKVKLGGLQKAAGNDNFTINPLANFMEGKSDEWKENYNKVINKATHKCPWQESKKVFQTETGWPHFNSVFFISCENGQGVDQLRSFLKTQAEGLNHVVEEDERPFKQSPYIIMVEHTRAAFLNTVPADIAYKLRLKIADFENVGDEINVIMDVICEKERWANLVNKVLRTETKKLEAKFSKLFQCNVNLQIQLKYHGKLVVSEE</sequence>
<proteinExistence type="inferred from homology"/>
<dbReference type="PANTHER" id="PTHR42698:SF1">
    <property type="entry name" value="GTPASE ERA, MITOCHONDRIAL"/>
    <property type="match status" value="1"/>
</dbReference>
<dbReference type="GO" id="GO:0005525">
    <property type="term" value="F:GTP binding"/>
    <property type="evidence" value="ECO:0007669"/>
    <property type="project" value="UniProtKB-KW"/>
</dbReference>
<organism evidence="7 8">
    <name type="scientific">Bursaphelenchus okinawaensis</name>
    <dbReference type="NCBI Taxonomy" id="465554"/>
    <lineage>
        <taxon>Eukaryota</taxon>
        <taxon>Metazoa</taxon>
        <taxon>Ecdysozoa</taxon>
        <taxon>Nematoda</taxon>
        <taxon>Chromadorea</taxon>
        <taxon>Rhabditida</taxon>
        <taxon>Tylenchina</taxon>
        <taxon>Tylenchomorpha</taxon>
        <taxon>Aphelenchoidea</taxon>
        <taxon>Aphelenchoididae</taxon>
        <taxon>Bursaphelenchus</taxon>
    </lineage>
</organism>
<comment type="similarity">
    <text evidence="1">Belongs to the TRAFAC class TrmE-Era-EngA-EngB-Septin-like GTPase superfamily. Era GTPase family.</text>
</comment>
<dbReference type="GO" id="GO:0043024">
    <property type="term" value="F:ribosomal small subunit binding"/>
    <property type="evidence" value="ECO:0007669"/>
    <property type="project" value="TreeGrafter"/>
</dbReference>
<keyword evidence="3" id="KW-0547">Nucleotide-binding</keyword>
<dbReference type="Proteomes" id="UP000614601">
    <property type="component" value="Unassembled WGS sequence"/>
</dbReference>
<dbReference type="InterPro" id="IPR005225">
    <property type="entry name" value="Small_GTP-bd"/>
</dbReference>
<accession>A0A811LQK9</accession>
<evidence type="ECO:0000256" key="1">
    <source>
        <dbReference type="ARBA" id="ARBA00007921"/>
    </source>
</evidence>
<evidence type="ECO:0000256" key="3">
    <source>
        <dbReference type="ARBA" id="ARBA00022741"/>
    </source>
</evidence>
<dbReference type="GO" id="GO:0005759">
    <property type="term" value="C:mitochondrial matrix"/>
    <property type="evidence" value="ECO:0007669"/>
    <property type="project" value="TreeGrafter"/>
</dbReference>
<dbReference type="InterPro" id="IPR006073">
    <property type="entry name" value="GTP-bd"/>
</dbReference>
<dbReference type="SUPFAM" id="SSF52540">
    <property type="entry name" value="P-loop containing nucleoside triphosphate hydrolases"/>
    <property type="match status" value="1"/>
</dbReference>
<dbReference type="Gene3D" id="3.40.50.300">
    <property type="entry name" value="P-loop containing nucleotide triphosphate hydrolases"/>
    <property type="match status" value="1"/>
</dbReference>
<evidence type="ECO:0000256" key="4">
    <source>
        <dbReference type="ARBA" id="ARBA00023134"/>
    </source>
</evidence>
<dbReference type="InterPro" id="IPR009019">
    <property type="entry name" value="KH_sf_prok-type"/>
</dbReference>
<evidence type="ECO:0000313" key="7">
    <source>
        <dbReference type="EMBL" id="CAD5229433.1"/>
    </source>
</evidence>
<evidence type="ECO:0000256" key="5">
    <source>
        <dbReference type="ARBA" id="ARBA00030975"/>
    </source>
</evidence>
<gene>
    <name evidence="7" type="ORF">BOKJ2_LOCUS13492</name>
</gene>
<dbReference type="EMBL" id="CAJFCW020000006">
    <property type="protein sequence ID" value="CAG9126654.1"/>
    <property type="molecule type" value="Genomic_DNA"/>
</dbReference>
<dbReference type="OrthoDB" id="8954335at2759"/>
<dbReference type="Gene3D" id="3.30.300.20">
    <property type="match status" value="1"/>
</dbReference>
<evidence type="ECO:0000256" key="2">
    <source>
        <dbReference type="ARBA" id="ARBA00019149"/>
    </source>
</evidence>
<dbReference type="NCBIfam" id="TIGR00231">
    <property type="entry name" value="small_GTP"/>
    <property type="match status" value="1"/>
</dbReference>
<dbReference type="InterPro" id="IPR005662">
    <property type="entry name" value="GTPase_Era-like"/>
</dbReference>
<dbReference type="SUPFAM" id="SSF54814">
    <property type="entry name" value="Prokaryotic type KH domain (KH-domain type II)"/>
    <property type="match status" value="1"/>
</dbReference>
<keyword evidence="4" id="KW-0342">GTP-binding</keyword>
<dbReference type="InterPro" id="IPR015946">
    <property type="entry name" value="KH_dom-like_a/b"/>
</dbReference>
<dbReference type="PANTHER" id="PTHR42698">
    <property type="entry name" value="GTPASE ERA"/>
    <property type="match status" value="1"/>
</dbReference>
<dbReference type="InterPro" id="IPR027417">
    <property type="entry name" value="P-loop_NTPase"/>
</dbReference>
<dbReference type="PRINTS" id="PR00326">
    <property type="entry name" value="GTP1OBG"/>
</dbReference>
<keyword evidence="8" id="KW-1185">Reference proteome</keyword>
<reference evidence="7" key="1">
    <citation type="submission" date="2020-09" db="EMBL/GenBank/DDBJ databases">
        <authorList>
            <person name="Kikuchi T."/>
        </authorList>
    </citation>
    <scope>NUCLEOTIDE SEQUENCE</scope>
    <source>
        <strain evidence="7">SH1</strain>
    </source>
</reference>
<name>A0A811LQK9_9BILA</name>
<dbReference type="GO" id="GO:0000028">
    <property type="term" value="P:ribosomal small subunit assembly"/>
    <property type="evidence" value="ECO:0007669"/>
    <property type="project" value="TreeGrafter"/>
</dbReference>
<protein>
    <recommendedName>
        <fullName evidence="2">GTPase Era, mitochondrial</fullName>
    </recommendedName>
    <alternativeName>
        <fullName evidence="5">ERA-like protein 1</fullName>
    </alternativeName>
</protein>
<dbReference type="Pfam" id="PF01926">
    <property type="entry name" value="MMR_HSR1"/>
    <property type="match status" value="1"/>
</dbReference>
<dbReference type="EMBL" id="CAJFDH010000006">
    <property type="protein sequence ID" value="CAD5229433.1"/>
    <property type="molecule type" value="Genomic_DNA"/>
</dbReference>
<dbReference type="AlphaFoldDB" id="A0A811LQK9"/>
<feature type="domain" description="G" evidence="6">
    <location>
        <begin position="26"/>
        <end position="149"/>
    </location>
</feature>
<evidence type="ECO:0000259" key="6">
    <source>
        <dbReference type="Pfam" id="PF01926"/>
    </source>
</evidence>